<protein>
    <submittedName>
        <fullName evidence="1">Unnamed protein product</fullName>
    </submittedName>
</protein>
<dbReference type="AlphaFoldDB" id="A0A9W6XJ45"/>
<evidence type="ECO:0000313" key="1">
    <source>
        <dbReference type="EMBL" id="GMF39682.1"/>
    </source>
</evidence>
<comment type="caution">
    <text evidence="1">The sequence shown here is derived from an EMBL/GenBank/DDBJ whole genome shotgun (WGS) entry which is preliminary data.</text>
</comment>
<name>A0A9W6XJ45_9STRA</name>
<gene>
    <name evidence="1" type="ORF">Pfra01_001188100</name>
</gene>
<reference evidence="1" key="1">
    <citation type="submission" date="2023-04" db="EMBL/GenBank/DDBJ databases">
        <title>Phytophthora fragariaefolia NBRC 109709.</title>
        <authorList>
            <person name="Ichikawa N."/>
            <person name="Sato H."/>
            <person name="Tonouchi N."/>
        </authorList>
    </citation>
    <scope>NUCLEOTIDE SEQUENCE</scope>
    <source>
        <strain evidence="1">NBRC 109709</strain>
    </source>
</reference>
<proteinExistence type="predicted"/>
<organism evidence="1 2">
    <name type="scientific">Phytophthora fragariaefolia</name>
    <dbReference type="NCBI Taxonomy" id="1490495"/>
    <lineage>
        <taxon>Eukaryota</taxon>
        <taxon>Sar</taxon>
        <taxon>Stramenopiles</taxon>
        <taxon>Oomycota</taxon>
        <taxon>Peronosporomycetes</taxon>
        <taxon>Peronosporales</taxon>
        <taxon>Peronosporaceae</taxon>
        <taxon>Phytophthora</taxon>
    </lineage>
</organism>
<sequence>MPIREGGPVDAVGEGIATQHPNRLARTSKVLNKVIEPADKAGFETPEESARSRKRDRLKNYIVRRRNNVTRSARGFLWAALLSTDKDDSRCSDGTEECDDVYMVDYQSDSDSDDASLCDDNYVTPPVVIPEMYRRQDRLGGITVAGARVLFTYAGFKRQQMMLRRLEAVAEADELVIPVGMHREYIVISAF</sequence>
<dbReference type="EMBL" id="BSXT01001182">
    <property type="protein sequence ID" value="GMF39682.1"/>
    <property type="molecule type" value="Genomic_DNA"/>
</dbReference>
<keyword evidence="2" id="KW-1185">Reference proteome</keyword>
<dbReference type="Proteomes" id="UP001165121">
    <property type="component" value="Unassembled WGS sequence"/>
</dbReference>
<accession>A0A9W6XJ45</accession>
<dbReference type="OrthoDB" id="127096at2759"/>
<evidence type="ECO:0000313" key="2">
    <source>
        <dbReference type="Proteomes" id="UP001165121"/>
    </source>
</evidence>